<evidence type="ECO:0000313" key="2">
    <source>
        <dbReference type="EMBL" id="MDU0807590.1"/>
    </source>
</evidence>
<feature type="transmembrane region" description="Helical" evidence="1">
    <location>
        <begin position="201"/>
        <end position="219"/>
    </location>
</feature>
<comment type="caution">
    <text evidence="2">The sequence shown here is derived from an EMBL/GenBank/DDBJ whole genome shotgun (WGS) entry which is preliminary data.</text>
</comment>
<dbReference type="Proteomes" id="UP001249959">
    <property type="component" value="Unassembled WGS sequence"/>
</dbReference>
<keyword evidence="1" id="KW-1133">Transmembrane helix</keyword>
<feature type="transmembrane region" description="Helical" evidence="1">
    <location>
        <begin position="169"/>
        <end position="195"/>
    </location>
</feature>
<feature type="transmembrane region" description="Helical" evidence="1">
    <location>
        <begin position="7"/>
        <end position="29"/>
    </location>
</feature>
<keyword evidence="3" id="KW-1185">Reference proteome</keyword>
<feature type="transmembrane region" description="Helical" evidence="1">
    <location>
        <begin position="320"/>
        <end position="336"/>
    </location>
</feature>
<organism evidence="2 3">
    <name type="scientific">Aquirufa regiilacus</name>
    <dbReference type="NCBI Taxonomy" id="3024868"/>
    <lineage>
        <taxon>Bacteria</taxon>
        <taxon>Pseudomonadati</taxon>
        <taxon>Bacteroidota</taxon>
        <taxon>Cytophagia</taxon>
        <taxon>Cytophagales</taxon>
        <taxon>Flectobacillaceae</taxon>
        <taxon>Aquirufa</taxon>
    </lineage>
</organism>
<feature type="transmembrane region" description="Helical" evidence="1">
    <location>
        <begin position="137"/>
        <end position="157"/>
    </location>
</feature>
<feature type="transmembrane region" description="Helical" evidence="1">
    <location>
        <begin position="348"/>
        <end position="366"/>
    </location>
</feature>
<name>A0ABU3TP04_9BACT</name>
<protein>
    <recommendedName>
        <fullName evidence="4">DUF2079 domain-containing protein</fullName>
    </recommendedName>
</protein>
<dbReference type="RefSeq" id="WP_316070124.1">
    <property type="nucleotide sequence ID" value="NZ_JAVNWW010000001.1"/>
</dbReference>
<accession>A0ABU3TP04</accession>
<gene>
    <name evidence="2" type="ORF">PQG45_00925</name>
</gene>
<evidence type="ECO:0000313" key="3">
    <source>
        <dbReference type="Proteomes" id="UP001249959"/>
    </source>
</evidence>
<evidence type="ECO:0008006" key="4">
    <source>
        <dbReference type="Google" id="ProtNLM"/>
    </source>
</evidence>
<keyword evidence="1" id="KW-0472">Membrane</keyword>
<keyword evidence="1" id="KW-0812">Transmembrane</keyword>
<feature type="transmembrane region" description="Helical" evidence="1">
    <location>
        <begin position="256"/>
        <end position="275"/>
    </location>
</feature>
<reference evidence="2 3" key="1">
    <citation type="submission" date="2023-09" db="EMBL/GenBank/DDBJ databases">
        <title>Aquirufa genomes.</title>
        <authorList>
            <person name="Pitt A."/>
        </authorList>
    </citation>
    <scope>NUCLEOTIDE SEQUENCE [LARGE SCALE GENOMIC DNA]</scope>
    <source>
        <strain evidence="2 3">LEOWEIH-7C</strain>
    </source>
</reference>
<evidence type="ECO:0000256" key="1">
    <source>
        <dbReference type="SAM" id="Phobius"/>
    </source>
</evidence>
<feature type="transmembrane region" description="Helical" evidence="1">
    <location>
        <begin position="91"/>
        <end position="107"/>
    </location>
</feature>
<sequence>MKNLEKSFILGICGAIILAHFYNLFSYLINFPNWGDDFLFLAYFTDLPGFTAKEFWNRTFEFHSYIHRIPMARLITAIYALFETNFDFKSLTIWANLLTLSVIYPFAKLVQRNQINPWHMVALVGLLYAPNGNLDNFALIGVLQHTTSLVFLIWISYGMSDHKSRAWGIWLSLLYPMFSTEGLAFIPIILLLLIYLRDSRVWLYGLAGAVVFYVYFIGYASPATIPSSGSIVEKLLFTVKGTIVFVGGAVKKDLNISMVIGALFLMNSLFVLWKYHQTKNSALLFSSLILLQVMAVGAMITLGRGNAQAGDLGALFSERFSSYGVVFILISYFAAIQPSLYQLPFNRLFLLIPAVVWVGLSTVMAGPKLENLRTRLIADASNAYYFNTNTLYSLGDRETKLLKKSGHYSFPAEVINLASVNGIPQAMQLKPLPAYEVGIREYAIVTKGILLVEQASKPYLFLPINTLSQSIKIKKDIPFDQKMSRFVLIPTNELTD</sequence>
<dbReference type="EMBL" id="JAVNWW010000001">
    <property type="protein sequence ID" value="MDU0807590.1"/>
    <property type="molecule type" value="Genomic_DNA"/>
</dbReference>
<feature type="transmembrane region" description="Helical" evidence="1">
    <location>
        <begin position="282"/>
        <end position="300"/>
    </location>
</feature>
<proteinExistence type="predicted"/>